<dbReference type="Gene3D" id="3.40.50.10940">
    <property type="match status" value="1"/>
</dbReference>
<evidence type="ECO:0000256" key="1">
    <source>
        <dbReference type="ARBA" id="ARBA00022679"/>
    </source>
</evidence>
<evidence type="ECO:0000256" key="4">
    <source>
        <dbReference type="ARBA" id="ARBA00023277"/>
    </source>
</evidence>
<dbReference type="GO" id="GO:0019150">
    <property type="term" value="F:D-ribulokinase activity"/>
    <property type="evidence" value="ECO:0007669"/>
    <property type="project" value="TreeGrafter"/>
</dbReference>
<dbReference type="InterPro" id="IPR038583">
    <property type="entry name" value="AraA_N_sf"/>
</dbReference>
<feature type="region of interest" description="Disordered" evidence="5">
    <location>
        <begin position="126"/>
        <end position="152"/>
    </location>
</feature>
<feature type="domain" description="L-arabinose isomerase N-terminal" evidence="6">
    <location>
        <begin position="188"/>
        <end position="225"/>
    </location>
</feature>
<dbReference type="InterPro" id="IPR009015">
    <property type="entry name" value="Fucose_isomerase_N/cen_sf"/>
</dbReference>
<dbReference type="Pfam" id="PF02610">
    <property type="entry name" value="AraA_N"/>
    <property type="match status" value="1"/>
</dbReference>
<dbReference type="EMBL" id="CABDVU010000001">
    <property type="protein sequence ID" value="VTN13976.1"/>
    <property type="molecule type" value="Genomic_DNA"/>
</dbReference>
<dbReference type="InterPro" id="IPR055389">
    <property type="entry name" value="AraA_N"/>
</dbReference>
<evidence type="ECO:0000256" key="3">
    <source>
        <dbReference type="ARBA" id="ARBA00023235"/>
    </source>
</evidence>
<dbReference type="EC" id="2.7.1.16" evidence="8"/>
<dbReference type="Proteomes" id="UP000339249">
    <property type="component" value="Unassembled WGS sequence"/>
</dbReference>
<dbReference type="GO" id="GO:0005737">
    <property type="term" value="C:cytoplasm"/>
    <property type="evidence" value="ECO:0007669"/>
    <property type="project" value="InterPro"/>
</dbReference>
<evidence type="ECO:0000313" key="8">
    <source>
        <dbReference type="EMBL" id="VTN13976.1"/>
    </source>
</evidence>
<evidence type="ECO:0000259" key="6">
    <source>
        <dbReference type="Pfam" id="PF02610"/>
    </source>
</evidence>
<accession>A0A4U9D8V1</accession>
<keyword evidence="1 8" id="KW-0808">Transferase</keyword>
<proteinExistence type="predicted"/>
<gene>
    <name evidence="8" type="primary">araB_2</name>
    <name evidence="8" type="ORF">NCTC9185_06023</name>
</gene>
<dbReference type="GO" id="GO:0016861">
    <property type="term" value="F:intramolecular oxidoreductase activity, interconverting aldoses and ketoses"/>
    <property type="evidence" value="ECO:0007669"/>
    <property type="project" value="InterPro"/>
</dbReference>
<dbReference type="PANTHER" id="PTHR43435">
    <property type="entry name" value="RIBULOKINASE"/>
    <property type="match status" value="1"/>
</dbReference>
<name>A0A4U9D8V1_RAOTE</name>
<organism evidence="8 9">
    <name type="scientific">Raoultella terrigena</name>
    <name type="common">Klebsiella terrigena</name>
    <dbReference type="NCBI Taxonomy" id="577"/>
    <lineage>
        <taxon>Bacteria</taxon>
        <taxon>Pseudomonadati</taxon>
        <taxon>Pseudomonadota</taxon>
        <taxon>Gammaproteobacteria</taxon>
        <taxon>Enterobacterales</taxon>
        <taxon>Enterobacteriaceae</taxon>
        <taxon>Klebsiella/Raoultella group</taxon>
        <taxon>Raoultella</taxon>
    </lineage>
</organism>
<evidence type="ECO:0000256" key="5">
    <source>
        <dbReference type="SAM" id="MobiDB-lite"/>
    </source>
</evidence>
<feature type="domain" description="Carbohydrate kinase FGGY C-terminal" evidence="7">
    <location>
        <begin position="2"/>
        <end position="109"/>
    </location>
</feature>
<dbReference type="Pfam" id="PF02782">
    <property type="entry name" value="FGGY_C"/>
    <property type="match status" value="1"/>
</dbReference>
<dbReference type="GO" id="GO:0008741">
    <property type="term" value="F:ribulokinase activity"/>
    <property type="evidence" value="ECO:0007669"/>
    <property type="project" value="UniProtKB-EC"/>
</dbReference>
<evidence type="ECO:0000313" key="9">
    <source>
        <dbReference type="Proteomes" id="UP000339249"/>
    </source>
</evidence>
<reference evidence="8 9" key="1">
    <citation type="submission" date="2019-04" db="EMBL/GenBank/DDBJ databases">
        <authorList>
            <consortium name="Pathogen Informatics"/>
        </authorList>
    </citation>
    <scope>NUCLEOTIDE SEQUENCE [LARGE SCALE GENOMIC DNA]</scope>
    <source>
        <strain evidence="8 9">NCTC9185</strain>
    </source>
</reference>
<keyword evidence="2 8" id="KW-0418">Kinase</keyword>
<evidence type="ECO:0000256" key="2">
    <source>
        <dbReference type="ARBA" id="ARBA00022777"/>
    </source>
</evidence>
<dbReference type="PANTHER" id="PTHR43435:SF4">
    <property type="entry name" value="FGGY CARBOHYDRATE KINASE DOMAIN-CONTAINING PROTEIN"/>
    <property type="match status" value="1"/>
</dbReference>
<protein>
    <submittedName>
        <fullName evidence="8">Ribulokinase</fullName>
        <ecNumber evidence="8">2.7.1.16</ecNumber>
    </submittedName>
</protein>
<evidence type="ECO:0000259" key="7">
    <source>
        <dbReference type="Pfam" id="PF02782"/>
    </source>
</evidence>
<dbReference type="Gene3D" id="3.30.420.40">
    <property type="match status" value="1"/>
</dbReference>
<feature type="compositionally biased region" description="Low complexity" evidence="5">
    <location>
        <begin position="128"/>
        <end position="149"/>
    </location>
</feature>
<dbReference type="AlphaFoldDB" id="A0A4U9D8V1"/>
<dbReference type="GO" id="GO:0019321">
    <property type="term" value="P:pentose metabolic process"/>
    <property type="evidence" value="ECO:0007669"/>
    <property type="project" value="TreeGrafter"/>
</dbReference>
<sequence>MVLDWFNGRRTPNANQRLKGVITDLNLATDAPALFGGLVAATAFGARAIMECFTDQGIPVNNVMALGGIARKNPVIMQACCDVLNRPLQIVASDQCCALGAAIFAAVSAGVYRDIPTAQQHMASRVESTCSRARPRPSASNSSISATSNGQSALNNSISLRLHRRKKPRNLSQLSPIKDTKMTIFDNYEVWFVIGSQHLYGAEALRQVTKHAEHVVNSLNAEQNCRAGWY</sequence>
<dbReference type="SUPFAM" id="SSF53067">
    <property type="entry name" value="Actin-like ATPase domain"/>
    <property type="match status" value="1"/>
</dbReference>
<dbReference type="SUPFAM" id="SSF53743">
    <property type="entry name" value="FucI/AraA N-terminal and middle domains"/>
    <property type="match status" value="1"/>
</dbReference>
<keyword evidence="3" id="KW-0413">Isomerase</keyword>
<dbReference type="InterPro" id="IPR043129">
    <property type="entry name" value="ATPase_NBD"/>
</dbReference>
<dbReference type="InterPro" id="IPR018485">
    <property type="entry name" value="FGGY_C"/>
</dbReference>
<keyword evidence="4" id="KW-0119">Carbohydrate metabolism</keyword>